<gene>
    <name evidence="2" type="ORF">R5R35_012781</name>
</gene>
<feature type="region of interest" description="Disordered" evidence="1">
    <location>
        <begin position="1"/>
        <end position="109"/>
    </location>
</feature>
<sequence length="109" mass="10234">MLAAGVEAGGALATARRRARAAFPRRKPSLVGASANVCGSGSSVDRPHGPRAGSGAVRRGGGGCGGDGSSSSSEDVAGGGGGGGPRRRAGERGGGGGEWGSATPGFGSR</sequence>
<dbReference type="EMBL" id="JAZDUA010000177">
    <property type="protein sequence ID" value="KAK7865414.1"/>
    <property type="molecule type" value="Genomic_DNA"/>
</dbReference>
<proteinExistence type="predicted"/>
<feature type="compositionally biased region" description="Gly residues" evidence="1">
    <location>
        <begin position="58"/>
        <end position="68"/>
    </location>
</feature>
<comment type="caution">
    <text evidence="2">The sequence shown here is derived from an EMBL/GenBank/DDBJ whole genome shotgun (WGS) entry which is preliminary data.</text>
</comment>
<name>A0AAN9VI67_9ORTH</name>
<reference evidence="2 3" key="1">
    <citation type="submission" date="2024-03" db="EMBL/GenBank/DDBJ databases">
        <title>The genome assembly and annotation of the cricket Gryllus longicercus Weissman &amp; Gray.</title>
        <authorList>
            <person name="Szrajer S."/>
            <person name="Gray D."/>
            <person name="Ylla G."/>
        </authorList>
    </citation>
    <scope>NUCLEOTIDE SEQUENCE [LARGE SCALE GENOMIC DNA]</scope>
    <source>
        <strain evidence="2">DAG 2021-001</strain>
        <tissue evidence="2">Whole body minus gut</tissue>
    </source>
</reference>
<accession>A0AAN9VI67</accession>
<dbReference type="Proteomes" id="UP001378592">
    <property type="component" value="Unassembled WGS sequence"/>
</dbReference>
<feature type="compositionally biased region" description="Basic residues" evidence="1">
    <location>
        <begin position="15"/>
        <end position="28"/>
    </location>
</feature>
<dbReference type="AlphaFoldDB" id="A0AAN9VI67"/>
<keyword evidence="3" id="KW-1185">Reference proteome</keyword>
<evidence type="ECO:0000313" key="3">
    <source>
        <dbReference type="Proteomes" id="UP001378592"/>
    </source>
</evidence>
<evidence type="ECO:0000313" key="2">
    <source>
        <dbReference type="EMBL" id="KAK7865414.1"/>
    </source>
</evidence>
<evidence type="ECO:0000256" key="1">
    <source>
        <dbReference type="SAM" id="MobiDB-lite"/>
    </source>
</evidence>
<organism evidence="2 3">
    <name type="scientific">Gryllus longicercus</name>
    <dbReference type="NCBI Taxonomy" id="2509291"/>
    <lineage>
        <taxon>Eukaryota</taxon>
        <taxon>Metazoa</taxon>
        <taxon>Ecdysozoa</taxon>
        <taxon>Arthropoda</taxon>
        <taxon>Hexapoda</taxon>
        <taxon>Insecta</taxon>
        <taxon>Pterygota</taxon>
        <taxon>Neoptera</taxon>
        <taxon>Polyneoptera</taxon>
        <taxon>Orthoptera</taxon>
        <taxon>Ensifera</taxon>
        <taxon>Gryllidea</taxon>
        <taxon>Grylloidea</taxon>
        <taxon>Gryllidae</taxon>
        <taxon>Gryllinae</taxon>
        <taxon>Gryllus</taxon>
    </lineage>
</organism>
<protein>
    <submittedName>
        <fullName evidence="2">Uncharacterized protein</fullName>
    </submittedName>
</protein>
<feature type="compositionally biased region" description="Low complexity" evidence="1">
    <location>
        <begin position="1"/>
        <end position="14"/>
    </location>
</feature>